<dbReference type="CDD" id="cd04301">
    <property type="entry name" value="NAT_SF"/>
    <property type="match status" value="1"/>
</dbReference>
<dbReference type="InterPro" id="IPR000182">
    <property type="entry name" value="GNAT_dom"/>
</dbReference>
<dbReference type="AlphaFoldDB" id="A0A1I7NSI0"/>
<dbReference type="PANTHER" id="PTHR43072">
    <property type="entry name" value="N-ACETYLTRANSFERASE"/>
    <property type="match status" value="1"/>
</dbReference>
<dbReference type="EMBL" id="FPCK01000003">
    <property type="protein sequence ID" value="SFV37562.1"/>
    <property type="molecule type" value="Genomic_DNA"/>
</dbReference>
<reference evidence="2 3" key="1">
    <citation type="submission" date="2016-10" db="EMBL/GenBank/DDBJ databases">
        <authorList>
            <person name="de Groot N.N."/>
        </authorList>
    </citation>
    <scope>NUCLEOTIDE SEQUENCE [LARGE SCALE GENOMIC DNA]</scope>
    <source>
        <strain evidence="2 3">IPL20</strain>
    </source>
</reference>
<protein>
    <submittedName>
        <fullName evidence="2">Phosphinothricin acetyltransferase</fullName>
    </submittedName>
</protein>
<keyword evidence="3" id="KW-1185">Reference proteome</keyword>
<dbReference type="GO" id="GO:0016747">
    <property type="term" value="F:acyltransferase activity, transferring groups other than amino-acyl groups"/>
    <property type="evidence" value="ECO:0007669"/>
    <property type="project" value="InterPro"/>
</dbReference>
<dbReference type="InterPro" id="IPR016181">
    <property type="entry name" value="Acyl_CoA_acyltransferase"/>
</dbReference>
<evidence type="ECO:0000259" key="1">
    <source>
        <dbReference type="PROSITE" id="PS51186"/>
    </source>
</evidence>
<dbReference type="SUPFAM" id="SSF55729">
    <property type="entry name" value="Acyl-CoA N-acyltransferases (Nat)"/>
    <property type="match status" value="1"/>
</dbReference>
<dbReference type="Gene3D" id="3.40.630.30">
    <property type="match status" value="1"/>
</dbReference>
<accession>A0A1I7NSI0</accession>
<dbReference type="STRING" id="429728.SAMN05216456_2987"/>
<keyword evidence="2" id="KW-0808">Transferase</keyword>
<evidence type="ECO:0000313" key="3">
    <source>
        <dbReference type="Proteomes" id="UP000199074"/>
    </source>
</evidence>
<dbReference type="PANTHER" id="PTHR43072:SF8">
    <property type="entry name" value="ACYLTRANSFERASE FABY-RELATED"/>
    <property type="match status" value="1"/>
</dbReference>
<feature type="domain" description="N-acetyltransferase" evidence="1">
    <location>
        <begin position="24"/>
        <end position="185"/>
    </location>
</feature>
<gene>
    <name evidence="2" type="ORF">SAMN05216456_2987</name>
</gene>
<evidence type="ECO:0000313" key="2">
    <source>
        <dbReference type="EMBL" id="SFV37562.1"/>
    </source>
</evidence>
<dbReference type="Pfam" id="PF00583">
    <property type="entry name" value="Acetyltransf_1"/>
    <property type="match status" value="1"/>
</dbReference>
<name>A0A1I7NSI0_9HYPH</name>
<proteinExistence type="predicted"/>
<organism evidence="2 3">
    <name type="scientific">Devosia crocina</name>
    <dbReference type="NCBI Taxonomy" id="429728"/>
    <lineage>
        <taxon>Bacteria</taxon>
        <taxon>Pseudomonadati</taxon>
        <taxon>Pseudomonadota</taxon>
        <taxon>Alphaproteobacteria</taxon>
        <taxon>Hyphomicrobiales</taxon>
        <taxon>Devosiaceae</taxon>
        <taxon>Devosia</taxon>
    </lineage>
</organism>
<sequence>MDGKSDRSLQRLRSFSLCAVMSEFTLRPFRWSDVPAITTIYRHYVENTAITFDTEAPGEEAIAEKYAGLLKLGHPVIIAEGTDKVLGYAYASFYRPRAAYRFTCEDSIYLDPAATGKGLGRAMLTALLEQSKQHGFKQMLAVCTADTANSIAIHEKFGFERVGYYKSVGLKFDRWHDIVHLQKAL</sequence>
<dbReference type="Proteomes" id="UP000199074">
    <property type="component" value="Unassembled WGS sequence"/>
</dbReference>
<dbReference type="PROSITE" id="PS51186">
    <property type="entry name" value="GNAT"/>
    <property type="match status" value="1"/>
</dbReference>